<comment type="caution">
    <text evidence="2">The sequence shown here is derived from an EMBL/GenBank/DDBJ whole genome shotgun (WGS) entry which is preliminary data.</text>
</comment>
<evidence type="ECO:0000313" key="3">
    <source>
        <dbReference type="Proteomes" id="UP001642464"/>
    </source>
</evidence>
<gene>
    <name evidence="2" type="ORF">SCF082_LOCUS24022</name>
</gene>
<evidence type="ECO:0000313" key="2">
    <source>
        <dbReference type="EMBL" id="CAK9041637.1"/>
    </source>
</evidence>
<name>A0ABP0LR29_9DINO</name>
<reference evidence="2 3" key="1">
    <citation type="submission" date="2024-02" db="EMBL/GenBank/DDBJ databases">
        <authorList>
            <person name="Chen Y."/>
            <person name="Shah S."/>
            <person name="Dougan E. K."/>
            <person name="Thang M."/>
            <person name="Chan C."/>
        </authorList>
    </citation>
    <scope>NUCLEOTIDE SEQUENCE [LARGE SCALE GENOMIC DNA]</scope>
</reference>
<evidence type="ECO:0000256" key="1">
    <source>
        <dbReference type="SAM" id="Coils"/>
    </source>
</evidence>
<accession>A0ABP0LR29</accession>
<organism evidence="2 3">
    <name type="scientific">Durusdinium trenchii</name>
    <dbReference type="NCBI Taxonomy" id="1381693"/>
    <lineage>
        <taxon>Eukaryota</taxon>
        <taxon>Sar</taxon>
        <taxon>Alveolata</taxon>
        <taxon>Dinophyceae</taxon>
        <taxon>Suessiales</taxon>
        <taxon>Symbiodiniaceae</taxon>
        <taxon>Durusdinium</taxon>
    </lineage>
</organism>
<dbReference type="Proteomes" id="UP001642464">
    <property type="component" value="Unassembled WGS sequence"/>
</dbReference>
<feature type="coiled-coil region" evidence="1">
    <location>
        <begin position="145"/>
        <end position="172"/>
    </location>
</feature>
<protein>
    <submittedName>
        <fullName evidence="2">Uncharacterized protein</fullName>
    </submittedName>
</protein>
<dbReference type="EMBL" id="CAXAMM010017668">
    <property type="protein sequence ID" value="CAK9041637.1"/>
    <property type="molecule type" value="Genomic_DNA"/>
</dbReference>
<keyword evidence="3" id="KW-1185">Reference proteome</keyword>
<sequence length="384" mass="43110">MPPKVVMERSLKMSFGDGKLRAIFEGLVGNDYGARAEAQEIFEEEKDQPKRQKRTSPQVVTVGLNGTQVDIHCPLKRLASPDLVVALDPTQLAAVFEFLQEDCSMLETARKKRKYRRPSDDEKSEVLDLRPREPAMVLGEVPLPSEQILNDVQQLEQLQRSAREQVKGREREVDPEGLEILRPRSGKTAVAKFLTNACLPRNYAVQWQKQSTRPRKVLPSPATPKCDWDDACCIVEAASTLSVHLGPDRIEKVPPRTWLLLEPPEPGNRAVRSPDRQNEFKELVHFVTKKNTCLLSSCAGGGWLEDQPGITLLRPVPVTRLHHRAAEANFCRASGGVSLLALRHAQRALELLKDERPPEKIWLEKPVGFAFPPAKPMREEAPSS</sequence>
<proteinExistence type="predicted"/>
<keyword evidence="1" id="KW-0175">Coiled coil</keyword>